<dbReference type="GO" id="GO:0003677">
    <property type="term" value="F:DNA binding"/>
    <property type="evidence" value="ECO:0007669"/>
    <property type="project" value="InterPro"/>
</dbReference>
<name>F2LUY8_HIPMA</name>
<dbReference type="Gene3D" id="3.30.70.1290">
    <property type="entry name" value="Transposase IS200-like"/>
    <property type="match status" value="1"/>
</dbReference>
<dbReference type="Pfam" id="PF01797">
    <property type="entry name" value="Y1_Tnp"/>
    <property type="match status" value="1"/>
</dbReference>
<dbReference type="KEGG" id="hmr:Hipma_1720"/>
<dbReference type="InterPro" id="IPR002686">
    <property type="entry name" value="Transposase_17"/>
</dbReference>
<dbReference type="InterPro" id="IPR036515">
    <property type="entry name" value="Transposase_17_sf"/>
</dbReference>
<dbReference type="AlphaFoldDB" id="F2LUY8"/>
<accession>F2LUY8</accession>
<dbReference type="eggNOG" id="COG1943">
    <property type="taxonomic scope" value="Bacteria"/>
</dbReference>
<dbReference type="GO" id="GO:0006313">
    <property type="term" value="P:DNA transposition"/>
    <property type="evidence" value="ECO:0007669"/>
    <property type="project" value="InterPro"/>
</dbReference>
<organism evidence="2 3">
    <name type="scientific">Hippea maritima (strain ATCC 700847 / DSM 10411 / MH2)</name>
    <dbReference type="NCBI Taxonomy" id="760142"/>
    <lineage>
        <taxon>Bacteria</taxon>
        <taxon>Pseudomonadati</taxon>
        <taxon>Campylobacterota</taxon>
        <taxon>Desulfurellia</taxon>
        <taxon>Desulfurellales</taxon>
        <taxon>Hippeaceae</taxon>
        <taxon>Hippea</taxon>
    </lineage>
</organism>
<dbReference type="EMBL" id="CP002606">
    <property type="protein sequence ID" value="AEA34657.1"/>
    <property type="molecule type" value="Genomic_DNA"/>
</dbReference>
<dbReference type="RefSeq" id="WP_013682678.1">
    <property type="nucleotide sequence ID" value="NC_015318.1"/>
</dbReference>
<reference evidence="2 3" key="1">
    <citation type="journal article" date="2011" name="Stand. Genomic Sci.">
        <title>Complete genome sequence of the thermophilic sulfur-reducer Hippea maritima type strain (MH(2)).</title>
        <authorList>
            <person name="Huntemann M."/>
            <person name="Lu M."/>
            <person name="Nolan M."/>
            <person name="Lapidus A."/>
            <person name="Lucas S."/>
            <person name="Hammon N."/>
            <person name="Deshpande S."/>
            <person name="Cheng J.F."/>
            <person name="Tapia R."/>
            <person name="Han C."/>
            <person name="Goodwin L."/>
            <person name="Pitluck S."/>
            <person name="Liolios K."/>
            <person name="Pagani I."/>
            <person name="Ivanova N."/>
            <person name="Ovchinikova G."/>
            <person name="Pati A."/>
            <person name="Chen A."/>
            <person name="Palaniappan K."/>
            <person name="Land M."/>
            <person name="Hauser L."/>
            <person name="Jeffries C.D."/>
            <person name="Detter J.C."/>
            <person name="Brambilla E.M."/>
            <person name="Rohde M."/>
            <person name="Spring S."/>
            <person name="Goker M."/>
            <person name="Woyke T."/>
            <person name="Bristow J."/>
            <person name="Eisen J.A."/>
            <person name="Markowitz V."/>
            <person name="Hugenholtz P."/>
            <person name="Kyrpides N.C."/>
            <person name="Klenk H.P."/>
            <person name="Mavromatis K."/>
        </authorList>
    </citation>
    <scope>NUCLEOTIDE SEQUENCE [LARGE SCALE GENOMIC DNA]</scope>
    <source>
        <strain evidence="3">ATCC 700847 / DSM 10411 / MH2</strain>
    </source>
</reference>
<evidence type="ECO:0000259" key="1">
    <source>
        <dbReference type="SMART" id="SM01321"/>
    </source>
</evidence>
<gene>
    <name evidence="2" type="ordered locus">Hipma_1720</name>
</gene>
<sequence length="218" mass="26251">MNDRKRVFAVGSFYHVFTKSIAGYHIFRSDDDYERMVEIMQYYVYENLPIRFSFYKRLKKDKHLKNTVDFDKLNKLVDIVAYCLMPTHIHFLLTPLKENSISIYMKNLLNSYTRYFNTKAKRNGPLWQSRFKDVLVESDEQLIHLTRYIHLNPTSSGLVEKPEDWKYSSYREYLGICDRSLCNFSKYLDINTKDYKAFVENRIDYQKELSVIKHLVLE</sequence>
<protein>
    <recommendedName>
        <fullName evidence="1">Transposase IS200-like domain-containing protein</fullName>
    </recommendedName>
</protein>
<keyword evidence="3" id="KW-1185">Reference proteome</keyword>
<dbReference type="SMART" id="SM01321">
    <property type="entry name" value="Y1_Tnp"/>
    <property type="match status" value="1"/>
</dbReference>
<dbReference type="Proteomes" id="UP000008139">
    <property type="component" value="Chromosome"/>
</dbReference>
<dbReference type="GO" id="GO:0004803">
    <property type="term" value="F:transposase activity"/>
    <property type="evidence" value="ECO:0007669"/>
    <property type="project" value="InterPro"/>
</dbReference>
<feature type="domain" description="Transposase IS200-like" evidence="1">
    <location>
        <begin position="9"/>
        <end position="152"/>
    </location>
</feature>
<dbReference type="OrthoDB" id="9800147at2"/>
<dbReference type="SUPFAM" id="SSF143422">
    <property type="entry name" value="Transposase IS200-like"/>
    <property type="match status" value="1"/>
</dbReference>
<reference evidence="3" key="2">
    <citation type="submission" date="2011-03" db="EMBL/GenBank/DDBJ databases">
        <title>The complete genome of Hippea maritima DSM 10411.</title>
        <authorList>
            <consortium name="US DOE Joint Genome Institute (JGI-PGF)"/>
            <person name="Lucas S."/>
            <person name="Copeland A."/>
            <person name="Lapidus A."/>
            <person name="Bruce D."/>
            <person name="Goodwin L."/>
            <person name="Pitluck S."/>
            <person name="Peters L."/>
            <person name="Kyrpides N."/>
            <person name="Mavromatis K."/>
            <person name="Pagani I."/>
            <person name="Ivanova N."/>
            <person name="Mikhailova N."/>
            <person name="Lu M."/>
            <person name="Detter J.C."/>
            <person name="Tapia R."/>
            <person name="Han C."/>
            <person name="Land M."/>
            <person name="Hauser L."/>
            <person name="Markowitz V."/>
            <person name="Cheng J.-F."/>
            <person name="Hugenholtz P."/>
            <person name="Woyke T."/>
            <person name="Wu D."/>
            <person name="Spring S."/>
            <person name="Schroeder M."/>
            <person name="Brambilla E."/>
            <person name="Klenk H.-P."/>
            <person name="Eisen J.A."/>
        </authorList>
    </citation>
    <scope>NUCLEOTIDE SEQUENCE [LARGE SCALE GENOMIC DNA]</scope>
    <source>
        <strain evidence="3">ATCC 700847 / DSM 10411 / MH2</strain>
    </source>
</reference>
<dbReference type="PANTHER" id="PTHR34322">
    <property type="entry name" value="TRANSPOSASE, Y1_TNP DOMAIN-CONTAINING"/>
    <property type="match status" value="1"/>
</dbReference>
<dbReference type="PANTHER" id="PTHR34322:SF2">
    <property type="entry name" value="TRANSPOSASE IS200-LIKE DOMAIN-CONTAINING PROTEIN"/>
    <property type="match status" value="1"/>
</dbReference>
<proteinExistence type="predicted"/>
<evidence type="ECO:0000313" key="3">
    <source>
        <dbReference type="Proteomes" id="UP000008139"/>
    </source>
</evidence>
<dbReference type="HOGENOM" id="CLU_068226_4_1_7"/>
<dbReference type="InParanoid" id="F2LUY8"/>
<evidence type="ECO:0000313" key="2">
    <source>
        <dbReference type="EMBL" id="AEA34657.1"/>
    </source>
</evidence>